<dbReference type="Proteomes" id="UP000620550">
    <property type="component" value="Unassembled WGS sequence"/>
</dbReference>
<name>A0ABQ3HYZ5_9SPHI</name>
<dbReference type="EMBL" id="BNAF01000013">
    <property type="protein sequence ID" value="GHE45791.1"/>
    <property type="molecule type" value="Genomic_DNA"/>
</dbReference>
<protein>
    <recommendedName>
        <fullName evidence="3">40S ribosomal protein S30</fullName>
    </recommendedName>
</protein>
<gene>
    <name evidence="1" type="ORF">GCM10017764_31320</name>
</gene>
<sequence>MGRGTDMFRLATQRKYIEVNRQSAMHPGNTKKRKAKKDVRQAEMKRYFRLDGNTAIVRKLQMRPFVYLGRICCIKVF</sequence>
<evidence type="ECO:0008006" key="3">
    <source>
        <dbReference type="Google" id="ProtNLM"/>
    </source>
</evidence>
<keyword evidence="2" id="KW-1185">Reference proteome</keyword>
<organism evidence="1 2">
    <name type="scientific">Sphingobacterium griseoflavum</name>
    <dbReference type="NCBI Taxonomy" id="1474952"/>
    <lineage>
        <taxon>Bacteria</taxon>
        <taxon>Pseudomonadati</taxon>
        <taxon>Bacteroidota</taxon>
        <taxon>Sphingobacteriia</taxon>
        <taxon>Sphingobacteriales</taxon>
        <taxon>Sphingobacteriaceae</taxon>
        <taxon>Sphingobacterium</taxon>
    </lineage>
</organism>
<evidence type="ECO:0000313" key="2">
    <source>
        <dbReference type="Proteomes" id="UP000620550"/>
    </source>
</evidence>
<proteinExistence type="predicted"/>
<reference evidence="2" key="1">
    <citation type="journal article" date="2019" name="Int. J. Syst. Evol. Microbiol.">
        <title>The Global Catalogue of Microorganisms (GCM) 10K type strain sequencing project: providing services to taxonomists for standard genome sequencing and annotation.</title>
        <authorList>
            <consortium name="The Broad Institute Genomics Platform"/>
            <consortium name="The Broad Institute Genome Sequencing Center for Infectious Disease"/>
            <person name="Wu L."/>
            <person name="Ma J."/>
        </authorList>
    </citation>
    <scope>NUCLEOTIDE SEQUENCE [LARGE SCALE GENOMIC DNA]</scope>
    <source>
        <strain evidence="2">CGMCC 1.12966</strain>
    </source>
</reference>
<comment type="caution">
    <text evidence="1">The sequence shown here is derived from an EMBL/GenBank/DDBJ whole genome shotgun (WGS) entry which is preliminary data.</text>
</comment>
<accession>A0ABQ3HYZ5</accession>
<evidence type="ECO:0000313" key="1">
    <source>
        <dbReference type="EMBL" id="GHE45791.1"/>
    </source>
</evidence>